<keyword evidence="2" id="KW-0762">Sugar transport</keyword>
<dbReference type="PANTHER" id="PTHR34382">
    <property type="entry name" value="PTS SYSTEM N,N'-DIACETYLCHITOBIOSE-SPECIFIC EIIA COMPONENT"/>
    <property type="match status" value="1"/>
</dbReference>
<evidence type="ECO:0000256" key="1">
    <source>
        <dbReference type="ARBA" id="ARBA00022448"/>
    </source>
</evidence>
<organism evidence="8 9">
    <name type="scientific">Kosakonia arachidis</name>
    <dbReference type="NCBI Taxonomy" id="551989"/>
    <lineage>
        <taxon>Bacteria</taxon>
        <taxon>Pseudomonadati</taxon>
        <taxon>Pseudomonadota</taxon>
        <taxon>Gammaproteobacteria</taxon>
        <taxon>Enterobacterales</taxon>
        <taxon>Enterobacteriaceae</taxon>
        <taxon>Kosakonia</taxon>
    </lineage>
</organism>
<keyword evidence="3" id="KW-0808">Transferase</keyword>
<keyword evidence="6" id="KW-0460">Magnesium</keyword>
<dbReference type="CDD" id="cd00215">
    <property type="entry name" value="PTS_IIA_lac"/>
    <property type="match status" value="1"/>
</dbReference>
<dbReference type="InterPro" id="IPR003188">
    <property type="entry name" value="PTS_IIA_lac/cel"/>
</dbReference>
<feature type="active site" description="Tele-phosphohistidine intermediate" evidence="5">
    <location>
        <position position="81"/>
    </location>
</feature>
<accession>A0A1I6YCS7</accession>
<feature type="binding site" evidence="6">
    <location>
        <position position="84"/>
    </location>
    <ligand>
        <name>Mg(2+)</name>
        <dbReference type="ChEBI" id="CHEBI:18420"/>
        <note>ligand shared between all trimeric partners</note>
    </ligand>
</feature>
<dbReference type="PANTHER" id="PTHR34382:SF7">
    <property type="entry name" value="PTS SYSTEM N,N'-DIACETYLCHITOBIOSE-SPECIFIC EIIA COMPONENT"/>
    <property type="match status" value="1"/>
</dbReference>
<evidence type="ECO:0000313" key="8">
    <source>
        <dbReference type="EMBL" id="SFT47994.1"/>
    </source>
</evidence>
<dbReference type="RefSeq" id="WP_090118806.1">
    <property type="nucleotide sequence ID" value="NZ_CP045300.1"/>
</dbReference>
<keyword evidence="1" id="KW-0813">Transport</keyword>
<dbReference type="PROSITE" id="PS51095">
    <property type="entry name" value="PTS_EIIA_TYPE_3"/>
    <property type="match status" value="1"/>
</dbReference>
<sequence>MTENKRLDFEDVIMLLLVQAGAARSAALTALRQAREYDFIGAQQQLSDAKESIVIAHKQQTALISEDAGSGKLPVTLVLVHAQDHLMNAMLIQDLASEIIELYRRTAPGGSHV</sequence>
<dbReference type="PIRSF" id="PIRSF000699">
    <property type="entry name" value="PTS_IILac_III"/>
    <property type="match status" value="1"/>
</dbReference>
<dbReference type="EMBL" id="FPAU01000001">
    <property type="protein sequence ID" value="SFT47994.1"/>
    <property type="molecule type" value="Genomic_DNA"/>
</dbReference>
<dbReference type="OrthoDB" id="350602at2"/>
<dbReference type="GO" id="GO:0046872">
    <property type="term" value="F:metal ion binding"/>
    <property type="evidence" value="ECO:0007669"/>
    <property type="project" value="UniProtKB-KW"/>
</dbReference>
<proteinExistence type="predicted"/>
<keyword evidence="6" id="KW-0479">Metal-binding</keyword>
<name>A0A1I6YCS7_9ENTR</name>
<dbReference type="AlphaFoldDB" id="A0A1I6YCS7"/>
<evidence type="ECO:0000256" key="3">
    <source>
        <dbReference type="ARBA" id="ARBA00022679"/>
    </source>
</evidence>
<evidence type="ECO:0000256" key="4">
    <source>
        <dbReference type="ARBA" id="ARBA00022683"/>
    </source>
</evidence>
<protein>
    <submittedName>
        <fullName evidence="8">PTS system, cellobiose-specific IIA component</fullName>
    </submittedName>
</protein>
<feature type="modified residue" description="Phosphohistidine; by HPr" evidence="7">
    <location>
        <position position="81"/>
    </location>
</feature>
<keyword evidence="4" id="KW-0598">Phosphotransferase system</keyword>
<evidence type="ECO:0000256" key="6">
    <source>
        <dbReference type="PIRSR" id="PIRSR000699-2"/>
    </source>
</evidence>
<evidence type="ECO:0000256" key="5">
    <source>
        <dbReference type="PIRSR" id="PIRSR000699-1"/>
    </source>
</evidence>
<dbReference type="SUPFAM" id="SSF46973">
    <property type="entry name" value="Enzyme IIa from lactose specific PTS, IIa-lac"/>
    <property type="match status" value="1"/>
</dbReference>
<dbReference type="GO" id="GO:0016740">
    <property type="term" value="F:transferase activity"/>
    <property type="evidence" value="ECO:0007669"/>
    <property type="project" value="UniProtKB-KW"/>
</dbReference>
<dbReference type="Pfam" id="PF02255">
    <property type="entry name" value="PTS_IIA"/>
    <property type="match status" value="1"/>
</dbReference>
<dbReference type="InterPro" id="IPR036542">
    <property type="entry name" value="PTS_IIA_lac/cel_sf"/>
</dbReference>
<evidence type="ECO:0000256" key="7">
    <source>
        <dbReference type="PROSITE-ProRule" id="PRU00418"/>
    </source>
</evidence>
<evidence type="ECO:0000256" key="2">
    <source>
        <dbReference type="ARBA" id="ARBA00022597"/>
    </source>
</evidence>
<dbReference type="GO" id="GO:0009401">
    <property type="term" value="P:phosphoenolpyruvate-dependent sugar phosphotransferase system"/>
    <property type="evidence" value="ECO:0007669"/>
    <property type="project" value="UniProtKB-KW"/>
</dbReference>
<gene>
    <name evidence="8" type="ORF">SAMN05192562_101444</name>
</gene>
<dbReference type="Gene3D" id="1.20.58.80">
    <property type="entry name" value="Phosphotransferase system, lactose/cellobiose-type IIA subunit"/>
    <property type="match status" value="1"/>
</dbReference>
<comment type="cofactor">
    <cofactor evidence="6">
        <name>Mg(2+)</name>
        <dbReference type="ChEBI" id="CHEBI:18420"/>
    </cofactor>
    <text evidence="6">Binds 1 Mg(2+) ion per trimer.</text>
</comment>
<reference evidence="9" key="1">
    <citation type="submission" date="2016-10" db="EMBL/GenBank/DDBJ databases">
        <authorList>
            <person name="Varghese N."/>
            <person name="Submissions S."/>
        </authorList>
    </citation>
    <scope>NUCLEOTIDE SEQUENCE [LARGE SCALE GENOMIC DNA]</scope>
    <source>
        <strain evidence="9">Ah-143</strain>
    </source>
</reference>
<evidence type="ECO:0000313" key="9">
    <source>
        <dbReference type="Proteomes" id="UP000199187"/>
    </source>
</evidence>
<keyword evidence="9" id="KW-1185">Reference proteome</keyword>
<dbReference type="Proteomes" id="UP000199187">
    <property type="component" value="Unassembled WGS sequence"/>
</dbReference>